<dbReference type="PANTHER" id="PTHR31687:SF3">
    <property type="entry name" value="PROTEIN URG3"/>
    <property type="match status" value="1"/>
</dbReference>
<dbReference type="Proteomes" id="UP001324634">
    <property type="component" value="Chromosome"/>
</dbReference>
<dbReference type="AlphaFoldDB" id="A0AAX4HUX2"/>
<keyword evidence="2" id="KW-1185">Reference proteome</keyword>
<dbReference type="EMBL" id="CP139487">
    <property type="protein sequence ID" value="WPU66888.1"/>
    <property type="molecule type" value="Genomic_DNA"/>
</dbReference>
<gene>
    <name evidence="1" type="ORF">SOO65_09010</name>
</gene>
<evidence type="ECO:0000313" key="1">
    <source>
        <dbReference type="EMBL" id="WPU66888.1"/>
    </source>
</evidence>
<sequence length="393" mass="43535">MSDLDYILSPVCVRDGAKKIFDETLKGNTHFHYHEEKMGPTVDFVMQTIRENYPDMNIPFHSRWGHFRPGNVDRSLWLKAKIKDLDPMEQARIKWDLVIPSVLLDAGAGPAWKYHEKETSRDYARSEGLGVASYHLFMSGAFSSDGKSLRSDATGLSKVTPKLIEEYFQVTPNNPLVGVEGRTNLLKNLGRALENKALFKDGRPGNLIDYLVAKHGKTIPALALLRGVLDGLGPIWPGRETLNGVNLGDAWKHTKYGLVAFHKLSQWMTYSLVEPLLEAGITVTGIEGLTGLPEYRNGGLLLDTGVLTFKNTKDGEATWGPESDLIIEWRALTVFLLDKIGAEVQNRLGKTPQDFPLAKVLEGGTWWAGRKIAAQNRAGGTPPLNIKSDGTVF</sequence>
<dbReference type="InterPro" id="IPR012469">
    <property type="entry name" value="DUF1688"/>
</dbReference>
<protein>
    <submittedName>
        <fullName evidence="1">URC4/urg3 family protein</fullName>
    </submittedName>
</protein>
<dbReference type="Pfam" id="PF07958">
    <property type="entry name" value="DUF1688"/>
    <property type="match status" value="1"/>
</dbReference>
<reference evidence="1 2" key="1">
    <citation type="submission" date="2023-11" db="EMBL/GenBank/DDBJ databases">
        <title>Peredibacter starrii A3.12.</title>
        <authorList>
            <person name="Mitchell R.J."/>
        </authorList>
    </citation>
    <scope>NUCLEOTIDE SEQUENCE [LARGE SCALE GENOMIC DNA]</scope>
    <source>
        <strain evidence="1 2">A3.12</strain>
    </source>
</reference>
<accession>A0AAX4HUX2</accession>
<dbReference type="KEGG" id="psti:SOO65_09010"/>
<evidence type="ECO:0000313" key="2">
    <source>
        <dbReference type="Proteomes" id="UP001324634"/>
    </source>
</evidence>
<organism evidence="1 2">
    <name type="scientific">Peredibacter starrii</name>
    <dbReference type="NCBI Taxonomy" id="28202"/>
    <lineage>
        <taxon>Bacteria</taxon>
        <taxon>Pseudomonadati</taxon>
        <taxon>Bdellovibrionota</taxon>
        <taxon>Bacteriovoracia</taxon>
        <taxon>Bacteriovoracales</taxon>
        <taxon>Bacteriovoracaceae</taxon>
        <taxon>Peredibacter</taxon>
    </lineage>
</organism>
<proteinExistence type="predicted"/>
<name>A0AAX4HUX2_9BACT</name>
<dbReference type="PANTHER" id="PTHR31687">
    <property type="match status" value="1"/>
</dbReference>
<dbReference type="RefSeq" id="WP_321399543.1">
    <property type="nucleotide sequence ID" value="NZ_CP139487.1"/>
</dbReference>